<dbReference type="InterPro" id="IPR036915">
    <property type="entry name" value="Cyclin-like_sf"/>
</dbReference>
<keyword evidence="3" id="KW-1185">Reference proteome</keyword>
<dbReference type="Gene3D" id="1.10.472.10">
    <property type="entry name" value="Cyclin-like"/>
    <property type="match status" value="1"/>
</dbReference>
<feature type="region of interest" description="Disordered" evidence="1">
    <location>
        <begin position="256"/>
        <end position="284"/>
    </location>
</feature>
<dbReference type="OrthoDB" id="244495at2759"/>
<dbReference type="GO" id="GO:0005634">
    <property type="term" value="C:nucleus"/>
    <property type="evidence" value="ECO:0007669"/>
    <property type="project" value="TreeGrafter"/>
</dbReference>
<feature type="compositionally biased region" description="Polar residues" evidence="1">
    <location>
        <begin position="560"/>
        <end position="570"/>
    </location>
</feature>
<dbReference type="AlphaFoldDB" id="A0A9W4HJ68"/>
<dbReference type="GO" id="GO:0000307">
    <property type="term" value="C:cyclin-dependent protein kinase holoenzyme complex"/>
    <property type="evidence" value="ECO:0007669"/>
    <property type="project" value="TreeGrafter"/>
</dbReference>
<dbReference type="SUPFAM" id="SSF47954">
    <property type="entry name" value="Cyclin-like"/>
    <property type="match status" value="1"/>
</dbReference>
<dbReference type="InterPro" id="IPR013922">
    <property type="entry name" value="Cyclin_PHO80-like"/>
</dbReference>
<evidence type="ECO:0000313" key="2">
    <source>
        <dbReference type="EMBL" id="CAG8032511.1"/>
    </source>
</evidence>
<accession>A0A9W4HJ68</accession>
<comment type="caution">
    <text evidence="2">The sequence shown here is derived from an EMBL/GenBank/DDBJ whole genome shotgun (WGS) entry which is preliminary data.</text>
</comment>
<name>A0A9W4HJ68_PENOL</name>
<dbReference type="CDD" id="cd20557">
    <property type="entry name" value="CYCLIN_ScPCL1-like"/>
    <property type="match status" value="1"/>
</dbReference>
<dbReference type="Pfam" id="PF08613">
    <property type="entry name" value="Cyclin"/>
    <property type="match status" value="1"/>
</dbReference>
<dbReference type="PANTHER" id="PTHR15615">
    <property type="match status" value="1"/>
</dbReference>
<evidence type="ECO:0000256" key="1">
    <source>
        <dbReference type="SAM" id="MobiDB-lite"/>
    </source>
</evidence>
<reference evidence="2" key="1">
    <citation type="submission" date="2021-07" db="EMBL/GenBank/DDBJ databases">
        <authorList>
            <person name="Branca A.L. A."/>
        </authorList>
    </citation>
    <scope>NUCLEOTIDE SEQUENCE</scope>
</reference>
<dbReference type="Proteomes" id="UP001153618">
    <property type="component" value="Unassembled WGS sequence"/>
</dbReference>
<dbReference type="PANTHER" id="PTHR15615:SF27">
    <property type="entry name" value="PHO85 CYCLIN CLG1"/>
    <property type="match status" value="1"/>
</dbReference>
<dbReference type="EMBL" id="CAJVOS010000016">
    <property type="protein sequence ID" value="CAG8032511.1"/>
    <property type="molecule type" value="Genomic_DNA"/>
</dbReference>
<dbReference type="GO" id="GO:0016538">
    <property type="term" value="F:cyclin-dependent protein serine/threonine kinase regulator activity"/>
    <property type="evidence" value="ECO:0007669"/>
    <property type="project" value="TreeGrafter"/>
</dbReference>
<feature type="region of interest" description="Disordered" evidence="1">
    <location>
        <begin position="482"/>
        <end position="501"/>
    </location>
</feature>
<gene>
    <name evidence="2" type="ORF">POLS_LOCUS2746</name>
</gene>
<protein>
    <submittedName>
        <fullName evidence="2">Uncharacterized protein</fullName>
    </submittedName>
</protein>
<dbReference type="GO" id="GO:0019901">
    <property type="term" value="F:protein kinase binding"/>
    <property type="evidence" value="ECO:0007669"/>
    <property type="project" value="InterPro"/>
</dbReference>
<organism evidence="2 3">
    <name type="scientific">Penicillium olsonii</name>
    <dbReference type="NCBI Taxonomy" id="99116"/>
    <lineage>
        <taxon>Eukaryota</taxon>
        <taxon>Fungi</taxon>
        <taxon>Dikarya</taxon>
        <taxon>Ascomycota</taxon>
        <taxon>Pezizomycotina</taxon>
        <taxon>Eurotiomycetes</taxon>
        <taxon>Eurotiomycetidae</taxon>
        <taxon>Eurotiales</taxon>
        <taxon>Aspergillaceae</taxon>
        <taxon>Penicillium</taxon>
    </lineage>
</organism>
<feature type="region of interest" description="Disordered" evidence="1">
    <location>
        <begin position="549"/>
        <end position="571"/>
    </location>
</feature>
<evidence type="ECO:0000313" key="3">
    <source>
        <dbReference type="Proteomes" id="UP001153618"/>
    </source>
</evidence>
<proteinExistence type="predicted"/>
<sequence length="622" mass="69241">MAAIHVTLPANGLFPQRPCALFLLHPSSQPLFCISSSPVSTSFSLSVVAHLIPREVCVYAWRKFSLRAPTSALSPFCVGLLGSGYSPLKHPDLTSDHFTVPHTLRHPWLSEVLVFTVSHAHSHSLLTCLTSLPPRPELATRPPSPLKMPSFFVPGHHGLPTPPHVNGGRMEDPSFYPVGHAGFPPRYHQSGNEFIEQYSQSLCYAKPSSMNLHPQAAHPMSSARDIHAMNQHLFNPMAVPALPSMRSNVHLPPMDATIPPQYRRQDPAPIQQPEQPRKEEKATGGVAAHLDYEMDRMSDFVAEMAQGMYDLFETNITLADIDLARSIYPGSPVPPQFRKYVFQILSSTRLPSSTILLGLFYLASRMRVLSAQRAQVTGGQVYRMLTVSLILGSKFLDDNTFQNKSWAEVSSIPVAELNRMELEWLFAFDWKIHDRIYDKQDGFASWRAHWDTWRAKAVAKAQESRQTLAPLETTNVLRSQAQGVSKPLMSPEGPIPPQYQRSSQIENSWLNPTASEYSPPSAISSGPTTPDYYSVGPWGYANPPPPPPYSRGWNAPPQYMSHQAPRSQPPSYHHTPAYGLPFAQSLWTGHGSSCGCNYCAKHLEHYMCANAFPTMHQPMIAT</sequence>